<dbReference type="FunFam" id="3.50.7.10:FF:000002">
    <property type="entry name" value="T-complex protein 1 subunit beta"/>
    <property type="match status" value="1"/>
</dbReference>
<organism evidence="6 7">
    <name type="scientific">Polarella glacialis</name>
    <name type="common">Dinoflagellate</name>
    <dbReference type="NCBI Taxonomy" id="89957"/>
    <lineage>
        <taxon>Eukaryota</taxon>
        <taxon>Sar</taxon>
        <taxon>Alveolata</taxon>
        <taxon>Dinophyceae</taxon>
        <taxon>Suessiales</taxon>
        <taxon>Suessiaceae</taxon>
        <taxon>Polarella</taxon>
    </lineage>
</organism>
<comment type="similarity">
    <text evidence="1">Belongs to the TCP-1 chaperonin family.</text>
</comment>
<protein>
    <recommendedName>
        <fullName evidence="8">CCT-beta</fullName>
    </recommendedName>
</protein>
<accession>A0A813L4R3</accession>
<evidence type="ECO:0008006" key="8">
    <source>
        <dbReference type="Google" id="ProtNLM"/>
    </source>
</evidence>
<keyword evidence="4" id="KW-0143">Chaperone</keyword>
<dbReference type="InterPro" id="IPR002423">
    <property type="entry name" value="Cpn60/GroEL/TCP-1"/>
</dbReference>
<feature type="chain" id="PRO_5032308479" description="CCT-beta" evidence="5">
    <location>
        <begin position="28"/>
        <end position="770"/>
    </location>
</feature>
<dbReference type="Pfam" id="PF00118">
    <property type="entry name" value="Cpn60_TCP1"/>
    <property type="match status" value="1"/>
</dbReference>
<dbReference type="InterPro" id="IPR027409">
    <property type="entry name" value="GroEL-like_apical_dom_sf"/>
</dbReference>
<comment type="caution">
    <text evidence="6">The sequence shown here is derived from an EMBL/GenBank/DDBJ whole genome shotgun (WGS) entry which is preliminary data.</text>
</comment>
<dbReference type="PANTHER" id="PTHR11353">
    <property type="entry name" value="CHAPERONIN"/>
    <property type="match status" value="1"/>
</dbReference>
<dbReference type="AlphaFoldDB" id="A0A813L4R3"/>
<dbReference type="SUPFAM" id="SSF54849">
    <property type="entry name" value="GroEL-intermediate domain like"/>
    <property type="match status" value="1"/>
</dbReference>
<dbReference type="InterPro" id="IPR027410">
    <property type="entry name" value="TCP-1-like_intermed_sf"/>
</dbReference>
<evidence type="ECO:0000256" key="2">
    <source>
        <dbReference type="ARBA" id="ARBA00022741"/>
    </source>
</evidence>
<dbReference type="InterPro" id="IPR027413">
    <property type="entry name" value="GROEL-like_equatorial_sf"/>
</dbReference>
<keyword evidence="3" id="KW-0067">ATP-binding</keyword>
<dbReference type="SUPFAM" id="SSF52029">
    <property type="entry name" value="GroEL apical domain-like"/>
    <property type="match status" value="1"/>
</dbReference>
<reference evidence="6" key="1">
    <citation type="submission" date="2021-02" db="EMBL/GenBank/DDBJ databases">
        <authorList>
            <person name="Dougan E. K."/>
            <person name="Rhodes N."/>
            <person name="Thang M."/>
            <person name="Chan C."/>
        </authorList>
    </citation>
    <scope>NUCLEOTIDE SEQUENCE</scope>
</reference>
<name>A0A813L4R3_POLGL</name>
<dbReference type="GO" id="GO:0140662">
    <property type="term" value="F:ATP-dependent protein folding chaperone"/>
    <property type="evidence" value="ECO:0007669"/>
    <property type="project" value="InterPro"/>
</dbReference>
<dbReference type="Proteomes" id="UP000626109">
    <property type="component" value="Unassembled WGS sequence"/>
</dbReference>
<sequence>MCSMKSALARLTTTALVGLFSAFSADAVLFRGNAVQLKTDSDGSHWVNCAEQGQTCTCDSQVRWGTGDTWLVLEPSQSGEVQNVKCDSTHLKDILPGSVDKHCECKADWKHISPMMLSDSEAQKENAKLVASCDLFQRGEGDGPEGAAQWRAHEAFCSNAWLESARKDPTLDAGKTGWLPRAFVNYFAGDPHAKHAMMTEELIASVHAFSAVVRSGKWKGVTAEFIIGHLPYQTTGHNQGSLPTREQLKLEEDLVAERQQHGDITRIAMPDSKVVHFGFNFNKFRAYLLARVKTGVGLDSDQFVAPGVDQLFSSTEREITKDYPLPIMPVHFLDRVMDVTEDEDVLIIGLWEEKAIKQWCKFDIPDPDEFTWFSLWSPSERSHCSNCPDISGDSRFYPHSAAKAFWTAHHAVRPENTIGWIQKNQKRQQDGTWPKQQITFKSAMAGASLKESFLEEGFILEKKISVGHKKVLENCNVLVANCQMDTDKIKIYGARVKVDSYEAIAEIEQAEKDKMKTKVDKICKHGCNVFINRQLIYNYPDQLFKDHGVMAIEHSDFEGSERLAAVLGSDIVSTFDNPELTKLGFCKRIEEIMIGEDKVIKFSGCAQGEACTIVLRGSSQHVLDEAERSLHDALAVLYQTVTETRVVWGGGSMEMAMADAVQKKMADIGGKEMAAMEQFGKALISIPAILADNGGLDSQELVGQLRAAHAKGKHTMGLEFNGGTVACMAGLGIMESFRSKLNQLCSAAEAAEMIIRVDDIIKNAPRQREG</sequence>
<evidence type="ECO:0000256" key="4">
    <source>
        <dbReference type="ARBA" id="ARBA00023186"/>
    </source>
</evidence>
<dbReference type="InterPro" id="IPR017998">
    <property type="entry name" value="Chaperone_TCP-1"/>
</dbReference>
<dbReference type="Gene3D" id="3.50.7.10">
    <property type="entry name" value="GroEL"/>
    <property type="match status" value="1"/>
</dbReference>
<dbReference type="GO" id="GO:0005524">
    <property type="term" value="F:ATP binding"/>
    <property type="evidence" value="ECO:0007669"/>
    <property type="project" value="UniProtKB-KW"/>
</dbReference>
<keyword evidence="5" id="KW-0732">Signal</keyword>
<evidence type="ECO:0000256" key="1">
    <source>
        <dbReference type="ARBA" id="ARBA00008020"/>
    </source>
</evidence>
<evidence type="ECO:0000313" key="7">
    <source>
        <dbReference type="Proteomes" id="UP000626109"/>
    </source>
</evidence>
<dbReference type="Gene3D" id="1.10.560.10">
    <property type="entry name" value="GroEL-like equatorial domain"/>
    <property type="match status" value="1"/>
</dbReference>
<evidence type="ECO:0000256" key="3">
    <source>
        <dbReference type="ARBA" id="ARBA00022840"/>
    </source>
</evidence>
<evidence type="ECO:0000256" key="5">
    <source>
        <dbReference type="SAM" id="SignalP"/>
    </source>
</evidence>
<dbReference type="EMBL" id="CAJNNW010033262">
    <property type="protein sequence ID" value="CAE8717912.1"/>
    <property type="molecule type" value="Genomic_DNA"/>
</dbReference>
<dbReference type="SUPFAM" id="SSF48592">
    <property type="entry name" value="GroEL equatorial domain-like"/>
    <property type="match status" value="1"/>
</dbReference>
<gene>
    <name evidence="6" type="ORF">PGLA2088_LOCUS39766</name>
</gene>
<keyword evidence="2" id="KW-0547">Nucleotide-binding</keyword>
<proteinExistence type="inferred from homology"/>
<evidence type="ECO:0000313" key="6">
    <source>
        <dbReference type="EMBL" id="CAE8717912.1"/>
    </source>
</evidence>
<feature type="signal peptide" evidence="5">
    <location>
        <begin position="1"/>
        <end position="27"/>
    </location>
</feature>